<name>A0A1W6YXF3_9BORD</name>
<keyword evidence="2" id="KW-1185">Reference proteome</keyword>
<dbReference type="AlphaFoldDB" id="A0A1W6YXF3"/>
<reference evidence="1 2" key="1">
    <citation type="submission" date="2017-05" db="EMBL/GenBank/DDBJ databases">
        <title>Complete and WGS of Bordetella genogroups.</title>
        <authorList>
            <person name="Spilker T."/>
            <person name="LiPuma J."/>
        </authorList>
    </citation>
    <scope>NUCLEOTIDE SEQUENCE [LARGE SCALE GENOMIC DNA]</scope>
    <source>
        <strain evidence="1 2">AU17164</strain>
    </source>
</reference>
<dbReference type="EMBL" id="CP021109">
    <property type="protein sequence ID" value="ARP85644.1"/>
    <property type="molecule type" value="Genomic_DNA"/>
</dbReference>
<dbReference type="Proteomes" id="UP000194139">
    <property type="component" value="Chromosome"/>
</dbReference>
<accession>A0A1W6YXF3</accession>
<dbReference type="RefSeq" id="WP_086071706.1">
    <property type="nucleotide sequence ID" value="NZ_CP021109.1"/>
</dbReference>
<evidence type="ECO:0000313" key="1">
    <source>
        <dbReference type="EMBL" id="ARP85644.1"/>
    </source>
</evidence>
<organism evidence="1 2">
    <name type="scientific">Bordetella genomosp. 9</name>
    <dbReference type="NCBI Taxonomy" id="1416803"/>
    <lineage>
        <taxon>Bacteria</taxon>
        <taxon>Pseudomonadati</taxon>
        <taxon>Pseudomonadota</taxon>
        <taxon>Betaproteobacteria</taxon>
        <taxon>Burkholderiales</taxon>
        <taxon>Alcaligenaceae</taxon>
        <taxon>Bordetella</taxon>
    </lineage>
</organism>
<protein>
    <submittedName>
        <fullName evidence="1">Uncharacterized protein</fullName>
    </submittedName>
</protein>
<evidence type="ECO:0000313" key="2">
    <source>
        <dbReference type="Proteomes" id="UP000194139"/>
    </source>
</evidence>
<sequence length="88" mass="9288">MEARQIPISDSAALTLFGLTPGGAEARALIQHFKTLEARAKQYMRLQLRPADFRTAATVAQAAAAAQAILTKMGACAESAVPNPLHAK</sequence>
<gene>
    <name evidence="1" type="ORF">CAL13_05045</name>
</gene>
<proteinExistence type="predicted"/>